<gene>
    <name evidence="2" type="ORF">RIF29_23655</name>
</gene>
<keyword evidence="1" id="KW-1133">Transmembrane helix</keyword>
<evidence type="ECO:0000313" key="3">
    <source>
        <dbReference type="Proteomes" id="UP001372338"/>
    </source>
</evidence>
<keyword evidence="1" id="KW-0812">Transmembrane</keyword>
<keyword evidence="1" id="KW-0472">Membrane</keyword>
<accession>A0AAN9FAL2</accession>
<reference evidence="2 3" key="1">
    <citation type="submission" date="2024-01" db="EMBL/GenBank/DDBJ databases">
        <title>The genomes of 5 underutilized Papilionoideae crops provide insights into root nodulation and disease resistanc.</title>
        <authorList>
            <person name="Yuan L."/>
        </authorList>
    </citation>
    <scope>NUCLEOTIDE SEQUENCE [LARGE SCALE GENOMIC DNA]</scope>
    <source>
        <strain evidence="2">ZHUSHIDOU_FW_LH</strain>
        <tissue evidence="2">Leaf</tissue>
    </source>
</reference>
<dbReference type="AlphaFoldDB" id="A0AAN9FAL2"/>
<keyword evidence="3" id="KW-1185">Reference proteome</keyword>
<protein>
    <submittedName>
        <fullName evidence="2">Uncharacterized protein</fullName>
    </submittedName>
</protein>
<organism evidence="2 3">
    <name type="scientific">Crotalaria pallida</name>
    <name type="common">Smooth rattlebox</name>
    <name type="synonym">Crotalaria striata</name>
    <dbReference type="NCBI Taxonomy" id="3830"/>
    <lineage>
        <taxon>Eukaryota</taxon>
        <taxon>Viridiplantae</taxon>
        <taxon>Streptophyta</taxon>
        <taxon>Embryophyta</taxon>
        <taxon>Tracheophyta</taxon>
        <taxon>Spermatophyta</taxon>
        <taxon>Magnoliopsida</taxon>
        <taxon>eudicotyledons</taxon>
        <taxon>Gunneridae</taxon>
        <taxon>Pentapetalae</taxon>
        <taxon>rosids</taxon>
        <taxon>fabids</taxon>
        <taxon>Fabales</taxon>
        <taxon>Fabaceae</taxon>
        <taxon>Papilionoideae</taxon>
        <taxon>50 kb inversion clade</taxon>
        <taxon>genistoids sensu lato</taxon>
        <taxon>core genistoids</taxon>
        <taxon>Crotalarieae</taxon>
        <taxon>Crotalaria</taxon>
    </lineage>
</organism>
<comment type="caution">
    <text evidence="2">The sequence shown here is derived from an EMBL/GenBank/DDBJ whole genome shotgun (WGS) entry which is preliminary data.</text>
</comment>
<sequence>MLSQIRSPSHANGYCITLSDILQSTELMREQINHPIARIVKSLRFLSLTLSLSLYFFLNFFSLSSLHRTQLIPFNRSLPLLLWRESL</sequence>
<dbReference type="EMBL" id="JAYWIO010000004">
    <property type="protein sequence ID" value="KAK7270480.1"/>
    <property type="molecule type" value="Genomic_DNA"/>
</dbReference>
<dbReference type="Proteomes" id="UP001372338">
    <property type="component" value="Unassembled WGS sequence"/>
</dbReference>
<evidence type="ECO:0000313" key="2">
    <source>
        <dbReference type="EMBL" id="KAK7270480.1"/>
    </source>
</evidence>
<feature type="transmembrane region" description="Helical" evidence="1">
    <location>
        <begin position="45"/>
        <end position="66"/>
    </location>
</feature>
<name>A0AAN9FAL2_CROPI</name>
<evidence type="ECO:0000256" key="1">
    <source>
        <dbReference type="SAM" id="Phobius"/>
    </source>
</evidence>
<proteinExistence type="predicted"/>